<feature type="domain" description="PKD" evidence="7">
    <location>
        <begin position="487"/>
        <end position="529"/>
    </location>
</feature>
<dbReference type="SMART" id="SM00606">
    <property type="entry name" value="CBD_IV"/>
    <property type="match status" value="1"/>
</dbReference>
<dbReference type="PROSITE" id="PS50093">
    <property type="entry name" value="PKD"/>
    <property type="match status" value="1"/>
</dbReference>
<comment type="caution">
    <text evidence="9">The sequence shown here is derived from an EMBL/GenBank/DDBJ whole genome shotgun (WGS) entry which is preliminary data.</text>
</comment>
<protein>
    <recommendedName>
        <fullName evidence="11">Cytochrome c</fullName>
    </recommendedName>
</protein>
<dbReference type="InterPro" id="IPR013783">
    <property type="entry name" value="Ig-like_fold"/>
</dbReference>
<evidence type="ECO:0000259" key="7">
    <source>
        <dbReference type="PROSITE" id="PS50093"/>
    </source>
</evidence>
<dbReference type="Proteomes" id="UP001500552">
    <property type="component" value="Unassembled WGS sequence"/>
</dbReference>
<dbReference type="InterPro" id="IPR005084">
    <property type="entry name" value="CBM6"/>
</dbReference>
<dbReference type="InterPro" id="IPR036909">
    <property type="entry name" value="Cyt_c-like_dom_sf"/>
</dbReference>
<dbReference type="InterPro" id="IPR011042">
    <property type="entry name" value="6-blade_b-propeller_TolB-like"/>
</dbReference>
<evidence type="ECO:0008006" key="11">
    <source>
        <dbReference type="Google" id="ProtNLM"/>
    </source>
</evidence>
<keyword evidence="10" id="KW-1185">Reference proteome</keyword>
<dbReference type="InterPro" id="IPR011041">
    <property type="entry name" value="Quinoprot_gluc/sorb_DH_b-prop"/>
</dbReference>
<dbReference type="PROSITE" id="PS51007">
    <property type="entry name" value="CYTC"/>
    <property type="match status" value="1"/>
</dbReference>
<dbReference type="SUPFAM" id="SSF46626">
    <property type="entry name" value="Cytochrome c"/>
    <property type="match status" value="1"/>
</dbReference>
<reference evidence="10" key="1">
    <citation type="journal article" date="2019" name="Int. J. Syst. Evol. Microbiol.">
        <title>The Global Catalogue of Microorganisms (GCM) 10K type strain sequencing project: providing services to taxonomists for standard genome sequencing and annotation.</title>
        <authorList>
            <consortium name="The Broad Institute Genomics Platform"/>
            <consortium name="The Broad Institute Genome Sequencing Center for Infectious Disease"/>
            <person name="Wu L."/>
            <person name="Ma J."/>
        </authorList>
    </citation>
    <scope>NUCLEOTIDE SEQUENCE [LARGE SCALE GENOMIC DNA]</scope>
    <source>
        <strain evidence="10">JCM 17926</strain>
    </source>
</reference>
<dbReference type="RefSeq" id="WP_345161531.1">
    <property type="nucleotide sequence ID" value="NZ_BAABHC010000029.1"/>
</dbReference>
<dbReference type="Pfam" id="PF07995">
    <property type="entry name" value="GSDH"/>
    <property type="match status" value="1"/>
</dbReference>
<name>A0ABP8M1F0_9BACT</name>
<feature type="region of interest" description="Disordered" evidence="6">
    <location>
        <begin position="207"/>
        <end position="228"/>
    </location>
</feature>
<dbReference type="SUPFAM" id="SSF49299">
    <property type="entry name" value="PKD domain"/>
    <property type="match status" value="1"/>
</dbReference>
<proteinExistence type="predicted"/>
<dbReference type="Pfam" id="PF18911">
    <property type="entry name" value="PKD_4"/>
    <property type="match status" value="1"/>
</dbReference>
<dbReference type="InterPro" id="IPR012938">
    <property type="entry name" value="Glc/Sorbosone_DH"/>
</dbReference>
<evidence type="ECO:0000313" key="9">
    <source>
        <dbReference type="EMBL" id="GAA4441135.1"/>
    </source>
</evidence>
<evidence type="ECO:0000256" key="5">
    <source>
        <dbReference type="PROSITE-ProRule" id="PRU00433"/>
    </source>
</evidence>
<dbReference type="Gene3D" id="2.60.120.260">
    <property type="entry name" value="Galactose-binding domain-like"/>
    <property type="match status" value="1"/>
</dbReference>
<dbReference type="Gene3D" id="2.120.10.30">
    <property type="entry name" value="TolB, C-terminal domain"/>
    <property type="match status" value="1"/>
</dbReference>
<gene>
    <name evidence="9" type="ORF">GCM10023188_39290</name>
</gene>
<dbReference type="Gene3D" id="1.10.760.10">
    <property type="entry name" value="Cytochrome c-like domain"/>
    <property type="match status" value="1"/>
</dbReference>
<dbReference type="PANTHER" id="PTHR19328">
    <property type="entry name" value="HEDGEHOG-INTERACTING PROTEIN"/>
    <property type="match status" value="1"/>
</dbReference>
<keyword evidence="2 5" id="KW-0479">Metal-binding</keyword>
<keyword evidence="4 5" id="KW-0408">Iron</keyword>
<evidence type="ECO:0000256" key="3">
    <source>
        <dbReference type="ARBA" id="ARBA00022729"/>
    </source>
</evidence>
<dbReference type="PANTHER" id="PTHR19328:SF75">
    <property type="entry name" value="ALDOSE SUGAR DEHYDROGENASE YLII"/>
    <property type="match status" value="1"/>
</dbReference>
<evidence type="ECO:0000256" key="1">
    <source>
        <dbReference type="ARBA" id="ARBA00022617"/>
    </source>
</evidence>
<dbReference type="EMBL" id="BAABHC010000029">
    <property type="protein sequence ID" value="GAA4441135.1"/>
    <property type="molecule type" value="Genomic_DNA"/>
</dbReference>
<evidence type="ECO:0000256" key="2">
    <source>
        <dbReference type="ARBA" id="ARBA00022723"/>
    </source>
</evidence>
<dbReference type="Pfam" id="PF03422">
    <property type="entry name" value="CBM_6"/>
    <property type="match status" value="1"/>
</dbReference>
<accession>A0ABP8M1F0</accession>
<evidence type="ECO:0000259" key="8">
    <source>
        <dbReference type="PROSITE" id="PS51007"/>
    </source>
</evidence>
<feature type="domain" description="Cytochrome c" evidence="8">
    <location>
        <begin position="614"/>
        <end position="698"/>
    </location>
</feature>
<evidence type="ECO:0000313" key="10">
    <source>
        <dbReference type="Proteomes" id="UP001500552"/>
    </source>
</evidence>
<organism evidence="9 10">
    <name type="scientific">Pontibacter saemangeumensis</name>
    <dbReference type="NCBI Taxonomy" id="1084525"/>
    <lineage>
        <taxon>Bacteria</taxon>
        <taxon>Pseudomonadati</taxon>
        <taxon>Bacteroidota</taxon>
        <taxon>Cytophagia</taxon>
        <taxon>Cytophagales</taxon>
        <taxon>Hymenobacteraceae</taxon>
        <taxon>Pontibacter</taxon>
    </lineage>
</organism>
<dbReference type="CDD" id="cd04084">
    <property type="entry name" value="CBM6_xylanase-like"/>
    <property type="match status" value="1"/>
</dbReference>
<dbReference type="InterPro" id="IPR009056">
    <property type="entry name" value="Cyt_c-like_dom"/>
</dbReference>
<dbReference type="InterPro" id="IPR035986">
    <property type="entry name" value="PKD_dom_sf"/>
</dbReference>
<evidence type="ECO:0000256" key="6">
    <source>
        <dbReference type="SAM" id="MobiDB-lite"/>
    </source>
</evidence>
<dbReference type="InterPro" id="IPR022409">
    <property type="entry name" value="PKD/Chitinase_dom"/>
</dbReference>
<sequence length="884" mass="98316">MTACTSSSQEHIHENYQDNVLPEENRFTVEVLETKLFEPMELAVRPDGKILYIERRGVLRLYEPEKKTSRTIGELDVFHENEDGLLGLALDPQFGENNWIYLFYSPVGNEPIQRVSRFDLVQDNLILSSEKILLQFPVLRQCCHSGGALEFAPDGNLYISVGDNTVASTSDGYAPLDERPGKLISDAQKSAANSSDLRGKILRIKPTPDGTYSIPDGNLFPKDGSKGRPEIYTMGNRNPFRISIDQKTGDLYWGEVGPDAGKDEESRGPKGYDEINRASKAGNFGWPYFVADNKPYRAYNFQDSTSGEYFNPAAPINESVNNTGIRELPPAQKALIYYPYDASPEFPLVGEGGRNAMAGPVFYRSLFSANTQTFPAYYEGQLFIYDWMREWIMTAKVDADSIKLERFLPSTHFAHPIDMQFGADGALYVLEYGTYWHANNDDSKLIRIQYHPNNRKPMARVAADKVAGAVPFKVQFCSEGTMDYDKGDELTYAWSFDGSTVQSQEATPTFTFNKPGIYQVSLTVTDKEGYSDEAKLEIRAGNEPPQISIQTDQNRSFYWDNHSFHYQVKVEDKEDGTIVTGTPQGQEVKVFFDYLPEGFDLVQTALGQDLTAVYSNLKGKALIEKSDCKACHGVTNKSVGPSYMEVATRYKGKDSKAVLAAKVIKGGYGKWGEVPMSAHPQLSQAEAEEMVDYILGLANPKSDLEPLPLKGKMSTNRHKGKEGTYFLTASYTDKGHNGIGPITTREVLTLRHPEIDPSTCDASKGVMIRKDIGRVRFTEDGSYITFKGIDLTGISGLTINVVPTKVTATLEVHTASPAGPTISKASLLANEKESDYTVKLKPTAGVHDLYFVLKVENKEAIGIWNTLDIGQIKFSRARESQVVQ</sequence>
<dbReference type="Gene3D" id="2.60.40.10">
    <property type="entry name" value="Immunoglobulins"/>
    <property type="match status" value="1"/>
</dbReference>
<dbReference type="InterPro" id="IPR006584">
    <property type="entry name" value="Cellulose-bd_IV"/>
</dbReference>
<dbReference type="CDD" id="cd00146">
    <property type="entry name" value="PKD"/>
    <property type="match status" value="1"/>
</dbReference>
<dbReference type="Pfam" id="PF00034">
    <property type="entry name" value="Cytochrom_C"/>
    <property type="match status" value="1"/>
</dbReference>
<dbReference type="SUPFAM" id="SSF50952">
    <property type="entry name" value="Soluble quinoprotein glucose dehydrogenase"/>
    <property type="match status" value="1"/>
</dbReference>
<evidence type="ECO:0000256" key="4">
    <source>
        <dbReference type="ARBA" id="ARBA00023004"/>
    </source>
</evidence>
<dbReference type="SMART" id="SM00089">
    <property type="entry name" value="PKD"/>
    <property type="match status" value="1"/>
</dbReference>
<dbReference type="InterPro" id="IPR000601">
    <property type="entry name" value="PKD_dom"/>
</dbReference>
<keyword evidence="3" id="KW-0732">Signal</keyword>
<keyword evidence="1 5" id="KW-0349">Heme</keyword>